<keyword evidence="2" id="KW-0645">Protease</keyword>
<dbReference type="Gene3D" id="2.40.70.10">
    <property type="entry name" value="Acid Proteases"/>
    <property type="match status" value="2"/>
</dbReference>
<feature type="compositionally biased region" description="Low complexity" evidence="4">
    <location>
        <begin position="37"/>
        <end position="47"/>
    </location>
</feature>
<feature type="region of interest" description="Disordered" evidence="4">
    <location>
        <begin position="14"/>
        <end position="48"/>
    </location>
</feature>
<accession>A0A0E0AS82</accession>
<reference evidence="6" key="1">
    <citation type="submission" date="2015-04" db="UniProtKB">
        <authorList>
            <consortium name="EnsemblPlants"/>
        </authorList>
    </citation>
    <scope>IDENTIFICATION</scope>
</reference>
<keyword evidence="7" id="KW-1185">Reference proteome</keyword>
<evidence type="ECO:0000313" key="6">
    <source>
        <dbReference type="EnsemblPlants" id="OGLUM08G06670.1"/>
    </source>
</evidence>
<dbReference type="PANTHER" id="PTHR47967:SF96">
    <property type="entry name" value="OS08G0207800 PROTEIN"/>
    <property type="match status" value="1"/>
</dbReference>
<dbReference type="Pfam" id="PF14543">
    <property type="entry name" value="TAXi_N"/>
    <property type="match status" value="1"/>
</dbReference>
<feature type="compositionally biased region" description="Low complexity" evidence="4">
    <location>
        <begin position="14"/>
        <end position="30"/>
    </location>
</feature>
<dbReference type="GO" id="GO:0006508">
    <property type="term" value="P:proteolysis"/>
    <property type="evidence" value="ECO:0007669"/>
    <property type="project" value="UniProtKB-KW"/>
</dbReference>
<evidence type="ECO:0000313" key="7">
    <source>
        <dbReference type="Proteomes" id="UP000026961"/>
    </source>
</evidence>
<dbReference type="SUPFAM" id="SSF50630">
    <property type="entry name" value="Acid proteases"/>
    <property type="match status" value="1"/>
</dbReference>
<evidence type="ECO:0000256" key="4">
    <source>
        <dbReference type="SAM" id="MobiDB-lite"/>
    </source>
</evidence>
<dbReference type="InterPro" id="IPR051708">
    <property type="entry name" value="Plant_Aspart_Prot_A1"/>
</dbReference>
<protein>
    <recommendedName>
        <fullName evidence="5">Xylanase inhibitor N-terminal domain-containing protein</fullName>
    </recommendedName>
</protein>
<feature type="domain" description="Xylanase inhibitor N-terminal" evidence="5">
    <location>
        <begin position="128"/>
        <end position="273"/>
    </location>
</feature>
<evidence type="ECO:0000256" key="2">
    <source>
        <dbReference type="ARBA" id="ARBA00022670"/>
    </source>
</evidence>
<dbReference type="eggNOG" id="KOG1339">
    <property type="taxonomic scope" value="Eukaryota"/>
</dbReference>
<dbReference type="Proteomes" id="UP000026961">
    <property type="component" value="Chromosome 8"/>
</dbReference>
<dbReference type="GO" id="GO:0005576">
    <property type="term" value="C:extracellular region"/>
    <property type="evidence" value="ECO:0007669"/>
    <property type="project" value="TreeGrafter"/>
</dbReference>
<proteinExistence type="inferred from homology"/>
<keyword evidence="3" id="KW-0378">Hydrolase</keyword>
<dbReference type="EnsemblPlants" id="OGLUM08G06670.1">
    <property type="protein sequence ID" value="OGLUM08G06670.1"/>
    <property type="gene ID" value="OGLUM08G06670"/>
</dbReference>
<organism evidence="6">
    <name type="scientific">Oryza glumipatula</name>
    <dbReference type="NCBI Taxonomy" id="40148"/>
    <lineage>
        <taxon>Eukaryota</taxon>
        <taxon>Viridiplantae</taxon>
        <taxon>Streptophyta</taxon>
        <taxon>Embryophyta</taxon>
        <taxon>Tracheophyta</taxon>
        <taxon>Spermatophyta</taxon>
        <taxon>Magnoliopsida</taxon>
        <taxon>Liliopsida</taxon>
        <taxon>Poales</taxon>
        <taxon>Poaceae</taxon>
        <taxon>BOP clade</taxon>
        <taxon>Oryzoideae</taxon>
        <taxon>Oryzeae</taxon>
        <taxon>Oryzinae</taxon>
        <taxon>Oryza</taxon>
    </lineage>
</organism>
<evidence type="ECO:0000256" key="3">
    <source>
        <dbReference type="ARBA" id="ARBA00022801"/>
    </source>
</evidence>
<dbReference type="PANTHER" id="PTHR47967">
    <property type="entry name" value="OS07G0603500 PROTEIN-RELATED"/>
    <property type="match status" value="1"/>
</dbReference>
<dbReference type="InterPro" id="IPR032861">
    <property type="entry name" value="TAXi_N"/>
</dbReference>
<sequence length="437" mass="47736">MSYLHLPCPASIVSSTSGTRTTSRRSSGLLSPPPSTTPSQSRPSLSLERPGAENFGAMGFPSSFTAVVFALLLTFLQFSKAANSHYLFNKTSALEAADVNGNNSAEILAAPLYPVSHSYLLEIAVGLVSFDTAVNMVWLQCSDYCRDCNPSQVGTSTTYYNASMSISYNPLSCDHPLCGAGDNHDQQVLAECMDGTCTFKVDSLDNNGGWVQGILGSDRISISDHFFFLFDTNIIFGCATVDHSKYTLDQYGSSGVVGLGLGKYSLPQQISVKNELFSPPYVLFGSNAVLQGDMTPFLPGFPKYYLRLEGISYGIVRLDIFGSNAAAADQYHQQAQFRRGPYLPDAQFYAMSVESATFPLMLPSRAYELLEKEFEQDNPLLIKSRLQPMNTCYKGSVDDIADNATITLHFHGGVDLQLSRNATFMEITSMNGDQEER</sequence>
<reference evidence="6" key="2">
    <citation type="submission" date="2018-05" db="EMBL/GenBank/DDBJ databases">
        <title>OgluRS3 (Oryza glumaepatula Reference Sequence Version 3).</title>
        <authorList>
            <person name="Zhang J."/>
            <person name="Kudrna D."/>
            <person name="Lee S."/>
            <person name="Talag J."/>
            <person name="Welchert J."/>
            <person name="Wing R.A."/>
        </authorList>
    </citation>
    <scope>NUCLEOTIDE SEQUENCE [LARGE SCALE GENOMIC DNA]</scope>
</reference>
<dbReference type="Gramene" id="OGLUM08G06670.1">
    <property type="protein sequence ID" value="OGLUM08G06670.1"/>
    <property type="gene ID" value="OGLUM08G06670"/>
</dbReference>
<dbReference type="InterPro" id="IPR021109">
    <property type="entry name" value="Peptidase_aspartic_dom_sf"/>
</dbReference>
<comment type="similarity">
    <text evidence="1">Belongs to the peptidase A1 family.</text>
</comment>
<dbReference type="HOGENOM" id="CLU_676840_0_0_1"/>
<dbReference type="GO" id="GO:0008233">
    <property type="term" value="F:peptidase activity"/>
    <property type="evidence" value="ECO:0007669"/>
    <property type="project" value="UniProtKB-KW"/>
</dbReference>
<dbReference type="STRING" id="40148.A0A0E0AS82"/>
<evidence type="ECO:0000259" key="5">
    <source>
        <dbReference type="Pfam" id="PF14543"/>
    </source>
</evidence>
<name>A0A0E0AS82_9ORYZ</name>
<dbReference type="AlphaFoldDB" id="A0A0E0AS82"/>
<evidence type="ECO:0000256" key="1">
    <source>
        <dbReference type="ARBA" id="ARBA00007447"/>
    </source>
</evidence>